<accession>A0ABZ2AIM0</accession>
<sequence length="465" mass="53876">MSRKYNKENTELIIDYVLEGDDWNKAVEKAKKSLAQQVTVPGFRKGKAPLFEALKRIDPVKIYDKTVNDNFESVYKNHIITQLNDDDKIIENYRPSFDVKELTLEKAVFEFVFPLFPEVKLGNYKKISSKLNSLELSKEELETSKNKLLENYVVMLDSEEPIKLNDHVNFDFTGFINGEKFDGGEAEKFDLVIGSKQFIPGFEEQMIGLKKGETKDLNLKFPETYHAKDLAGKDVVFRVTINSIKTSNYPEINEQFLQEVKVNPLVNDLASFDEYIKINALKEKLHLNSSSFVDQSINEVINGTTIKMSEIIVNEEAEKYYRGFVNQLKQKGISEKDYIEFTNTSKDEIIKLYKEEAKKNLIKSFVFGKIVDEEKLHVSNEEYEARINELSSLYGIKPEQVKTFVPFKQFEQGKLSINIFERLAELNDPKSFELYKQADKEVKEYNDRVEKLLVEKAKAKSVEKK</sequence>
<dbReference type="GO" id="GO:0003755">
    <property type="term" value="F:peptidyl-prolyl cis-trans isomerase activity"/>
    <property type="evidence" value="ECO:0007669"/>
    <property type="project" value="UniProtKB-EC"/>
</dbReference>
<evidence type="ECO:0000313" key="17">
    <source>
        <dbReference type="Proteomes" id="UP001431935"/>
    </source>
</evidence>
<evidence type="ECO:0000256" key="8">
    <source>
        <dbReference type="ARBA" id="ARBA00023235"/>
    </source>
</evidence>
<feature type="coiled-coil region" evidence="14">
    <location>
        <begin position="435"/>
        <end position="462"/>
    </location>
</feature>
<dbReference type="InterPro" id="IPR046357">
    <property type="entry name" value="PPIase_dom_sf"/>
</dbReference>
<comment type="catalytic activity">
    <reaction evidence="1 11 12">
        <text>[protein]-peptidylproline (omega=180) = [protein]-peptidylproline (omega=0)</text>
        <dbReference type="Rhea" id="RHEA:16237"/>
        <dbReference type="Rhea" id="RHEA-COMP:10747"/>
        <dbReference type="Rhea" id="RHEA-COMP:10748"/>
        <dbReference type="ChEBI" id="CHEBI:83833"/>
        <dbReference type="ChEBI" id="CHEBI:83834"/>
        <dbReference type="EC" id="5.2.1.8"/>
    </reaction>
</comment>
<keyword evidence="14" id="KW-0175">Coiled coil</keyword>
<dbReference type="SUPFAM" id="SSF54534">
    <property type="entry name" value="FKBP-like"/>
    <property type="match status" value="1"/>
</dbReference>
<evidence type="ECO:0000256" key="9">
    <source>
        <dbReference type="ARBA" id="ARBA00023306"/>
    </source>
</evidence>
<evidence type="ECO:0000259" key="15">
    <source>
        <dbReference type="PROSITE" id="PS50059"/>
    </source>
</evidence>
<dbReference type="NCBIfam" id="TIGR00115">
    <property type="entry name" value="tig"/>
    <property type="match status" value="1"/>
</dbReference>
<feature type="coiled-coil region" evidence="14">
    <location>
        <begin position="124"/>
        <end position="151"/>
    </location>
</feature>
<dbReference type="Pfam" id="PF00254">
    <property type="entry name" value="FKBP_C"/>
    <property type="match status" value="1"/>
</dbReference>
<dbReference type="Pfam" id="PF05698">
    <property type="entry name" value="Trigger_C"/>
    <property type="match status" value="1"/>
</dbReference>
<dbReference type="InterPro" id="IPR027304">
    <property type="entry name" value="Trigger_fact/SurA_dom_sf"/>
</dbReference>
<keyword evidence="11" id="KW-0963">Cytoplasm</keyword>
<evidence type="ECO:0000313" key="16">
    <source>
        <dbReference type="EMBL" id="WVN21625.1"/>
    </source>
</evidence>
<dbReference type="Gene3D" id="1.10.3120.10">
    <property type="entry name" value="Trigger factor, C-terminal domain"/>
    <property type="match status" value="1"/>
</dbReference>
<dbReference type="InterPro" id="IPR008880">
    <property type="entry name" value="Trigger_fac_C"/>
</dbReference>
<gene>
    <name evidence="11 16" type="primary">tig</name>
    <name evidence="16" type="ORF">V2E26_01365</name>
</gene>
<keyword evidence="8 11" id="KW-0413">Isomerase</keyword>
<dbReference type="EMBL" id="CP143578">
    <property type="protein sequence ID" value="WVN21625.1"/>
    <property type="molecule type" value="Genomic_DNA"/>
</dbReference>
<protein>
    <recommendedName>
        <fullName evidence="4 11">Trigger factor</fullName>
        <shortName evidence="11">TF</shortName>
        <ecNumber evidence="3 11">5.2.1.8</ecNumber>
    </recommendedName>
    <alternativeName>
        <fullName evidence="10 11">PPIase</fullName>
    </alternativeName>
</protein>
<evidence type="ECO:0000256" key="4">
    <source>
        <dbReference type="ARBA" id="ARBA00016902"/>
    </source>
</evidence>
<evidence type="ECO:0000256" key="13">
    <source>
        <dbReference type="RuleBase" id="RU003914"/>
    </source>
</evidence>
<evidence type="ECO:0000256" key="1">
    <source>
        <dbReference type="ARBA" id="ARBA00000971"/>
    </source>
</evidence>
<dbReference type="InterPro" id="IPR008881">
    <property type="entry name" value="Trigger_fac_ribosome-bd_bac"/>
</dbReference>
<dbReference type="PIRSF" id="PIRSF003095">
    <property type="entry name" value="Trigger_factor"/>
    <property type="match status" value="1"/>
</dbReference>
<comment type="function">
    <text evidence="11">Involved in protein export. Acts as a chaperone by maintaining the newly synthesized protein in an open conformation. Functions as a peptidyl-prolyl cis-trans isomerase.</text>
</comment>
<dbReference type="SUPFAM" id="SSF109998">
    <property type="entry name" value="Triger factor/SurA peptide-binding domain-like"/>
    <property type="match status" value="1"/>
</dbReference>
<evidence type="ECO:0000256" key="10">
    <source>
        <dbReference type="ARBA" id="ARBA00029986"/>
    </source>
</evidence>
<reference evidence="16" key="1">
    <citation type="submission" date="2024-01" db="EMBL/GenBank/DDBJ databases">
        <title>Complete genome sequence of Mycoplasma gateae strain 3700.</title>
        <authorList>
            <person name="Spergser J."/>
        </authorList>
    </citation>
    <scope>NUCLEOTIDE SEQUENCE [LARGE SCALE GENOMIC DNA]</scope>
    <source>
        <strain evidence="16">3700</strain>
    </source>
</reference>
<evidence type="ECO:0000256" key="2">
    <source>
        <dbReference type="ARBA" id="ARBA00005464"/>
    </source>
</evidence>
<dbReference type="RefSeq" id="WP_330463656.1">
    <property type="nucleotide sequence ID" value="NZ_CP143578.1"/>
</dbReference>
<evidence type="ECO:0000256" key="5">
    <source>
        <dbReference type="ARBA" id="ARBA00022618"/>
    </source>
</evidence>
<evidence type="ECO:0000256" key="11">
    <source>
        <dbReference type="HAMAP-Rule" id="MF_00303"/>
    </source>
</evidence>
<dbReference type="InterPro" id="IPR001179">
    <property type="entry name" value="PPIase_FKBP_dom"/>
</dbReference>
<keyword evidence="6 11" id="KW-0697">Rotamase</keyword>
<proteinExistence type="inferred from homology"/>
<feature type="domain" description="PPIase FKBP-type" evidence="15">
    <location>
        <begin position="165"/>
        <end position="245"/>
    </location>
</feature>
<dbReference type="Proteomes" id="UP001431935">
    <property type="component" value="Chromosome"/>
</dbReference>
<dbReference type="PROSITE" id="PS50059">
    <property type="entry name" value="FKBP_PPIASE"/>
    <property type="match status" value="1"/>
</dbReference>
<dbReference type="Gene3D" id="3.10.50.40">
    <property type="match status" value="1"/>
</dbReference>
<keyword evidence="7 11" id="KW-0143">Chaperone</keyword>
<dbReference type="Gene3D" id="3.30.70.1050">
    <property type="entry name" value="Trigger factor ribosome-binding domain"/>
    <property type="match status" value="1"/>
</dbReference>
<organism evidence="16 17">
    <name type="scientific">Metamycoplasma gateae</name>
    <dbReference type="NCBI Taxonomy" id="35769"/>
    <lineage>
        <taxon>Bacteria</taxon>
        <taxon>Bacillati</taxon>
        <taxon>Mycoplasmatota</taxon>
        <taxon>Mycoplasmoidales</taxon>
        <taxon>Metamycoplasmataceae</taxon>
        <taxon>Metamycoplasma</taxon>
    </lineage>
</organism>
<dbReference type="Pfam" id="PF05697">
    <property type="entry name" value="Trigger_N"/>
    <property type="match status" value="1"/>
</dbReference>
<keyword evidence="9 11" id="KW-0131">Cell cycle</keyword>
<comment type="similarity">
    <text evidence="2 11 13">Belongs to the FKBP-type PPIase family. Tig subfamily.</text>
</comment>
<evidence type="ECO:0000256" key="3">
    <source>
        <dbReference type="ARBA" id="ARBA00013194"/>
    </source>
</evidence>
<comment type="domain">
    <text evidence="11">Consists of 3 domains; the N-terminus binds the ribosome, the middle domain has PPIase activity, while the C-terminus has intrinsic chaperone activity on its own.</text>
</comment>
<dbReference type="InterPro" id="IPR036611">
    <property type="entry name" value="Trigger_fac_ribosome-bd_sf"/>
</dbReference>
<dbReference type="InterPro" id="IPR037041">
    <property type="entry name" value="Trigger_fac_C_sf"/>
</dbReference>
<dbReference type="InterPro" id="IPR005215">
    <property type="entry name" value="Trig_fac"/>
</dbReference>
<evidence type="ECO:0000256" key="6">
    <source>
        <dbReference type="ARBA" id="ARBA00023110"/>
    </source>
</evidence>
<evidence type="ECO:0000256" key="14">
    <source>
        <dbReference type="SAM" id="Coils"/>
    </source>
</evidence>
<evidence type="ECO:0000256" key="7">
    <source>
        <dbReference type="ARBA" id="ARBA00023186"/>
    </source>
</evidence>
<evidence type="ECO:0000256" key="12">
    <source>
        <dbReference type="PROSITE-ProRule" id="PRU00277"/>
    </source>
</evidence>
<comment type="subcellular location">
    <subcellularLocation>
        <location evidence="11">Cytoplasm</location>
    </subcellularLocation>
    <text evidence="11">About half TF is bound to the ribosome near the polypeptide exit tunnel while the other half is free in the cytoplasm.</text>
</comment>
<keyword evidence="5 11" id="KW-0132">Cell division</keyword>
<dbReference type="SUPFAM" id="SSF102735">
    <property type="entry name" value="Trigger factor ribosome-binding domain"/>
    <property type="match status" value="1"/>
</dbReference>
<dbReference type="HAMAP" id="MF_00303">
    <property type="entry name" value="Trigger_factor_Tig"/>
    <property type="match status" value="1"/>
</dbReference>
<keyword evidence="17" id="KW-1185">Reference proteome</keyword>
<dbReference type="EC" id="5.2.1.8" evidence="3 11"/>
<name>A0ABZ2AIM0_9BACT</name>